<dbReference type="EMBL" id="BGPR01041667">
    <property type="protein sequence ID" value="GBO17981.1"/>
    <property type="molecule type" value="Genomic_DNA"/>
</dbReference>
<evidence type="ECO:0000313" key="1">
    <source>
        <dbReference type="EMBL" id="GBO17981.1"/>
    </source>
</evidence>
<reference evidence="1 2" key="1">
    <citation type="journal article" date="2019" name="Sci. Rep.">
        <title>Orb-weaving spider Araneus ventricosus genome elucidates the spidroin gene catalogue.</title>
        <authorList>
            <person name="Kono N."/>
            <person name="Nakamura H."/>
            <person name="Ohtoshi R."/>
            <person name="Moran D.A.P."/>
            <person name="Shinohara A."/>
            <person name="Yoshida Y."/>
            <person name="Fujiwara M."/>
            <person name="Mori M."/>
            <person name="Tomita M."/>
            <person name="Arakawa K."/>
        </authorList>
    </citation>
    <scope>NUCLEOTIDE SEQUENCE [LARGE SCALE GENOMIC DNA]</scope>
</reference>
<evidence type="ECO:0000313" key="2">
    <source>
        <dbReference type="Proteomes" id="UP000499080"/>
    </source>
</evidence>
<dbReference type="AlphaFoldDB" id="A0A4Y2V0D8"/>
<proteinExistence type="predicted"/>
<accession>A0A4Y2V0D8</accession>
<sequence>MIIEALPVYTEAIVFRTIGDYMSGTTGDIDTKFRPTRLVYQIISNDTGATRLGSNSQQFENLKKRSRTLLRRLVSVTKNKRFVSSKLESLGFCRPTCDENEALPVYT</sequence>
<organism evidence="1 2">
    <name type="scientific">Araneus ventricosus</name>
    <name type="common">Orbweaver spider</name>
    <name type="synonym">Epeira ventricosa</name>
    <dbReference type="NCBI Taxonomy" id="182803"/>
    <lineage>
        <taxon>Eukaryota</taxon>
        <taxon>Metazoa</taxon>
        <taxon>Ecdysozoa</taxon>
        <taxon>Arthropoda</taxon>
        <taxon>Chelicerata</taxon>
        <taxon>Arachnida</taxon>
        <taxon>Araneae</taxon>
        <taxon>Araneomorphae</taxon>
        <taxon>Entelegynae</taxon>
        <taxon>Araneoidea</taxon>
        <taxon>Araneidae</taxon>
        <taxon>Araneus</taxon>
    </lineage>
</organism>
<name>A0A4Y2V0D8_ARAVE</name>
<protein>
    <submittedName>
        <fullName evidence="1">Uncharacterized protein</fullName>
    </submittedName>
</protein>
<keyword evidence="2" id="KW-1185">Reference proteome</keyword>
<dbReference type="Proteomes" id="UP000499080">
    <property type="component" value="Unassembled WGS sequence"/>
</dbReference>
<comment type="caution">
    <text evidence="1">The sequence shown here is derived from an EMBL/GenBank/DDBJ whole genome shotgun (WGS) entry which is preliminary data.</text>
</comment>
<gene>
    <name evidence="1" type="ORF">AVEN_272432_1</name>
</gene>